<dbReference type="HAMAP" id="MF_01241">
    <property type="entry name" value="GlcN6P_deamin"/>
    <property type="match status" value="1"/>
</dbReference>
<keyword evidence="5" id="KW-1185">Reference proteome</keyword>
<dbReference type="GO" id="GO:0004342">
    <property type="term" value="F:glucosamine-6-phosphate deaminase activity"/>
    <property type="evidence" value="ECO:0007669"/>
    <property type="project" value="UniProtKB-UniRule"/>
</dbReference>
<comment type="catalytic activity">
    <reaction evidence="2">
        <text>alpha-D-glucosamine 6-phosphate + H2O = beta-D-fructose 6-phosphate + NH4(+)</text>
        <dbReference type="Rhea" id="RHEA:12172"/>
        <dbReference type="ChEBI" id="CHEBI:15377"/>
        <dbReference type="ChEBI" id="CHEBI:28938"/>
        <dbReference type="ChEBI" id="CHEBI:57634"/>
        <dbReference type="ChEBI" id="CHEBI:75989"/>
        <dbReference type="EC" id="3.5.99.6"/>
    </reaction>
</comment>
<dbReference type="RefSeq" id="WP_089904303.1">
    <property type="nucleotide sequence ID" value="NZ_FOCI01000018.1"/>
</dbReference>
<dbReference type="EC" id="3.5.99.6" evidence="2"/>
<feature type="site" description="Part of the allosteric site" evidence="2">
    <location>
        <position position="156"/>
    </location>
</feature>
<dbReference type="InterPro" id="IPR006148">
    <property type="entry name" value="Glc/Gal-6P_isomerase"/>
</dbReference>
<dbReference type="GO" id="GO:0019262">
    <property type="term" value="P:N-acetylneuraminate catabolic process"/>
    <property type="evidence" value="ECO:0007669"/>
    <property type="project" value="UniProtKB-UniRule"/>
</dbReference>
<dbReference type="GO" id="GO:0006046">
    <property type="term" value="P:N-acetylglucosamine catabolic process"/>
    <property type="evidence" value="ECO:0007669"/>
    <property type="project" value="UniProtKB-UniRule"/>
</dbReference>
<dbReference type="GO" id="GO:0005975">
    <property type="term" value="P:carbohydrate metabolic process"/>
    <property type="evidence" value="ECO:0007669"/>
    <property type="project" value="InterPro"/>
</dbReference>
<dbReference type="Proteomes" id="UP000199585">
    <property type="component" value="Unassembled WGS sequence"/>
</dbReference>
<feature type="active site" description="Proton acceptor; for ring-opening step" evidence="2">
    <location>
        <position position="138"/>
    </location>
</feature>
<feature type="active site" description="For ring-opening step" evidence="2">
    <location>
        <position position="143"/>
    </location>
</feature>
<dbReference type="Gene3D" id="3.40.50.1360">
    <property type="match status" value="1"/>
</dbReference>
<dbReference type="STRING" id="245187.SAMN04488003_11824"/>
<sequence>MKVLIHQTRDTATACVADLVVGHLARQPDAVLGLATGGTMEAVYAALIARYQSGAVSFAGAHSFNLDEYVGLSPDHPCSYWAYMREKLFGYVDMDPARAHLPRGDVADAEAEAERYEAAIRAAGDIGLQLLGLGANGHIGFNEPTSSLASLTRIKTLTASTRDANARYFDDVDDVPRLAITMGIGTILRAQEIVLLAFGAAKADVVARMIEGPVTAACPASVLQMHPKVTVVLDADAAGALALRDYYELVHPVVPAPSNPAPS</sequence>
<feature type="active site" description="For ring-opening step" evidence="2">
    <location>
        <position position="136"/>
    </location>
</feature>
<feature type="site" description="Part of the allosteric site" evidence="2">
    <location>
        <position position="146"/>
    </location>
</feature>
<evidence type="ECO:0000313" key="4">
    <source>
        <dbReference type="EMBL" id="SEN48249.1"/>
    </source>
</evidence>
<dbReference type="PANTHER" id="PTHR11280:SF5">
    <property type="entry name" value="GLUCOSAMINE-6-PHOSPHATE ISOMERASE"/>
    <property type="match status" value="1"/>
</dbReference>
<protein>
    <recommendedName>
        <fullName evidence="2">Glucosamine-6-phosphate deaminase</fullName>
        <ecNumber evidence="2">3.5.99.6</ecNumber>
    </recommendedName>
    <alternativeName>
        <fullName evidence="2">GlcN6P deaminase</fullName>
        <shortName evidence="2">GNPDA</shortName>
    </alternativeName>
    <alternativeName>
        <fullName evidence="2">Glucosamine-6-phosphate isomerase</fullName>
    </alternativeName>
</protein>
<dbReference type="InterPro" id="IPR037171">
    <property type="entry name" value="NagB/RpiA_transferase-like"/>
</dbReference>
<evidence type="ECO:0000256" key="1">
    <source>
        <dbReference type="ARBA" id="ARBA00022801"/>
    </source>
</evidence>
<keyword evidence="1 2" id="KW-0378">Hydrolase</keyword>
<dbReference type="AlphaFoldDB" id="A0A1H8GWU1"/>
<organism evidence="4 5">
    <name type="scientific">Loktanella fryxellensis</name>
    <dbReference type="NCBI Taxonomy" id="245187"/>
    <lineage>
        <taxon>Bacteria</taxon>
        <taxon>Pseudomonadati</taxon>
        <taxon>Pseudomonadota</taxon>
        <taxon>Alphaproteobacteria</taxon>
        <taxon>Rhodobacterales</taxon>
        <taxon>Roseobacteraceae</taxon>
        <taxon>Loktanella</taxon>
    </lineage>
</organism>
<name>A0A1H8GWU1_9RHOB</name>
<comment type="activity regulation">
    <text evidence="2">Allosterically activated by N-acetylglucosamine 6-phosphate (GlcNAc6P).</text>
</comment>
<gene>
    <name evidence="2" type="primary">nagB</name>
    <name evidence="4" type="ORF">SAMN04488003_11824</name>
</gene>
<comment type="similarity">
    <text evidence="2">Belongs to the glucosamine/galactosamine-6-phosphate isomerase family. NagB subfamily.</text>
</comment>
<comment type="pathway">
    <text evidence="2">Amino-sugar metabolism; N-acetylneuraminate degradation; D-fructose 6-phosphate from N-acetylneuraminate: step 5/5.</text>
</comment>
<dbReference type="GO" id="GO:0042802">
    <property type="term" value="F:identical protein binding"/>
    <property type="evidence" value="ECO:0007669"/>
    <property type="project" value="TreeGrafter"/>
</dbReference>
<comment type="function">
    <text evidence="2">Catalyzes the reversible isomerization-deamination of glucosamine 6-phosphate (GlcN6P) to form fructose 6-phosphate (Fru6P) and ammonium ion.</text>
</comment>
<feature type="active site" description="Proton acceptor; for enolization step" evidence="2">
    <location>
        <position position="67"/>
    </location>
</feature>
<dbReference type="InterPro" id="IPR018321">
    <property type="entry name" value="Glucosamine6P_isomerase_CS"/>
</dbReference>
<keyword evidence="2" id="KW-0021">Allosteric enzyme</keyword>
<feature type="site" description="Part of the allosteric site" evidence="2">
    <location>
        <position position="153"/>
    </location>
</feature>
<dbReference type="PANTHER" id="PTHR11280">
    <property type="entry name" value="GLUCOSAMINE-6-PHOSPHATE ISOMERASE"/>
    <property type="match status" value="1"/>
</dbReference>
<evidence type="ECO:0000313" key="5">
    <source>
        <dbReference type="Proteomes" id="UP000199585"/>
    </source>
</evidence>
<dbReference type="GO" id="GO:0005737">
    <property type="term" value="C:cytoplasm"/>
    <property type="evidence" value="ECO:0007669"/>
    <property type="project" value="TreeGrafter"/>
</dbReference>
<reference evidence="4 5" key="1">
    <citation type="submission" date="2016-10" db="EMBL/GenBank/DDBJ databases">
        <authorList>
            <person name="de Groot N.N."/>
        </authorList>
    </citation>
    <scope>NUCLEOTIDE SEQUENCE [LARGE SCALE GENOMIC DNA]</scope>
    <source>
        <strain evidence="4 5">DSM 16213</strain>
    </source>
</reference>
<dbReference type="CDD" id="cd01399">
    <property type="entry name" value="GlcN6P_deaminase"/>
    <property type="match status" value="1"/>
</dbReference>
<keyword evidence="2" id="KW-0119">Carbohydrate metabolism</keyword>
<dbReference type="NCBIfam" id="TIGR00502">
    <property type="entry name" value="nagB"/>
    <property type="match status" value="1"/>
</dbReference>
<proteinExistence type="inferred from homology"/>
<dbReference type="InterPro" id="IPR004547">
    <property type="entry name" value="Glucosamine6P_isomerase"/>
</dbReference>
<dbReference type="GO" id="GO:0006043">
    <property type="term" value="P:glucosamine catabolic process"/>
    <property type="evidence" value="ECO:0007669"/>
    <property type="project" value="TreeGrafter"/>
</dbReference>
<evidence type="ECO:0000259" key="3">
    <source>
        <dbReference type="Pfam" id="PF01182"/>
    </source>
</evidence>
<dbReference type="OrthoDB" id="9791139at2"/>
<accession>A0A1H8GWU1</accession>
<evidence type="ECO:0000256" key="2">
    <source>
        <dbReference type="HAMAP-Rule" id="MF_01241"/>
    </source>
</evidence>
<dbReference type="UniPathway" id="UPA00629">
    <property type="reaction ID" value="UER00684"/>
</dbReference>
<comment type="caution">
    <text evidence="2">Lacks conserved residue(s) required for the propagation of feature annotation.</text>
</comment>
<dbReference type="PROSITE" id="PS01161">
    <property type="entry name" value="GLC_GALNAC_ISOMERASE"/>
    <property type="match status" value="1"/>
</dbReference>
<dbReference type="EMBL" id="FOCI01000018">
    <property type="protein sequence ID" value="SEN48249.1"/>
    <property type="molecule type" value="Genomic_DNA"/>
</dbReference>
<dbReference type="SUPFAM" id="SSF100950">
    <property type="entry name" value="NagB/RpiA/CoA transferase-like"/>
    <property type="match status" value="1"/>
</dbReference>
<feature type="site" description="Part of the allosteric site" evidence="2">
    <location>
        <position position="155"/>
    </location>
</feature>
<dbReference type="Pfam" id="PF01182">
    <property type="entry name" value="Glucosamine_iso"/>
    <property type="match status" value="1"/>
</dbReference>
<feature type="domain" description="Glucosamine/galactosamine-6-phosphate isomerase" evidence="3">
    <location>
        <begin position="13"/>
        <end position="226"/>
    </location>
</feature>